<evidence type="ECO:0000313" key="2">
    <source>
        <dbReference type="Proteomes" id="UP001140511"/>
    </source>
</evidence>
<dbReference type="GeneID" id="80872849"/>
<keyword evidence="2" id="KW-1185">Reference proteome</keyword>
<sequence>MLLGPSALSMTTTDPLPPSNDGYETMEALDAAAGNIPEHCITLYTLAALNNLLKQSLSNYTDMMSHGYDDKFKVYAQSVAAQAGSTLRNWVNTNGTNYFTCEVAETAICCDTCKLNQRRPSKCDYCFNDNCYHYVHSGVPLGRFGPPTPVLRTKVYNESEPCPPDYSKRGYGSDDPYMQSVYWTFSNETGFYADMESDTGISTNKTKIGNYNRGNTCAPSSKPDDSCWARGMDYNVPLINGYSASDVANPKEIVKKGLKNAETLGPQIDSIITTLKLDGWIGEGSDLIDKKMGLVESIADKIEEENTKAVILGFLTAIFLFIPIVGEIIGTVAELADVAVIVGLIGAAGNAGMDIDTIVDDPDNALLAIFDLILSPLALEDVAKISRAVDIRRGMTGDEVAKLGDYIKSMMDTIEKVKGNDDEHH</sequence>
<gene>
    <name evidence="1" type="ORF">T069G_10951</name>
</gene>
<comment type="caution">
    <text evidence="1">The sequence shown here is derived from an EMBL/GenBank/DDBJ whole genome shotgun (WGS) entry which is preliminary data.</text>
</comment>
<dbReference type="AlphaFoldDB" id="A0A9W9E204"/>
<reference evidence="1" key="1">
    <citation type="submission" date="2022-09" db="EMBL/GenBank/DDBJ databases">
        <title>Chromosome-level assembly of Trichoderma breve T069, a fungus used in development of biopesticide product.</title>
        <authorList>
            <person name="Lin R."/>
            <person name="Liu T."/>
        </authorList>
    </citation>
    <scope>NUCLEOTIDE SEQUENCE</scope>
    <source>
        <strain evidence="1">T069</strain>
    </source>
</reference>
<protein>
    <submittedName>
        <fullName evidence="1">Uncharacterized protein</fullName>
    </submittedName>
</protein>
<organism evidence="1 2">
    <name type="scientific">Trichoderma breve</name>
    <dbReference type="NCBI Taxonomy" id="2034170"/>
    <lineage>
        <taxon>Eukaryota</taxon>
        <taxon>Fungi</taxon>
        <taxon>Dikarya</taxon>
        <taxon>Ascomycota</taxon>
        <taxon>Pezizomycotina</taxon>
        <taxon>Sordariomycetes</taxon>
        <taxon>Hypocreomycetidae</taxon>
        <taxon>Hypocreales</taxon>
        <taxon>Hypocreaceae</taxon>
        <taxon>Trichoderma</taxon>
    </lineage>
</organism>
<proteinExistence type="predicted"/>
<evidence type="ECO:0000313" key="1">
    <source>
        <dbReference type="EMBL" id="KAJ4855393.1"/>
    </source>
</evidence>
<accession>A0A9W9E204</accession>
<dbReference type="EMBL" id="JAOPEN010000007">
    <property type="protein sequence ID" value="KAJ4855393.1"/>
    <property type="molecule type" value="Genomic_DNA"/>
</dbReference>
<dbReference type="Proteomes" id="UP001140511">
    <property type="component" value="Unassembled WGS sequence"/>
</dbReference>
<name>A0A9W9E204_9HYPO</name>
<dbReference type="RefSeq" id="XP_056024451.1">
    <property type="nucleotide sequence ID" value="XM_056178161.1"/>
</dbReference>